<dbReference type="InterPro" id="IPR037079">
    <property type="entry name" value="AF2212/PG0164-like_sf"/>
</dbReference>
<organism evidence="1 2">
    <name type="scientific">Fulvivirga marina</name>
    <dbReference type="NCBI Taxonomy" id="2494733"/>
    <lineage>
        <taxon>Bacteria</taxon>
        <taxon>Pseudomonadati</taxon>
        <taxon>Bacteroidota</taxon>
        <taxon>Cytophagia</taxon>
        <taxon>Cytophagales</taxon>
        <taxon>Fulvivirgaceae</taxon>
        <taxon>Fulvivirga</taxon>
    </lineage>
</organism>
<sequence>MIKFKTTIGQLDYINMKYLEIPKEVVDEYGTMKIRLVCTVNNVLSFQCGLMALGKGKAYISINAKRMKELGVKLGDQVQVALEKDNSKYGMDVPEELEELLKQDYEGKRRFDKLTPGMQRYIIYYVSGVKSPNLKLERAIRLIENLKKSIEGKETFRFLLGKD</sequence>
<dbReference type="AlphaFoldDB" id="A0A937KCM5"/>
<evidence type="ECO:0000313" key="1">
    <source>
        <dbReference type="EMBL" id="MBL6445130.1"/>
    </source>
</evidence>
<dbReference type="Pfam" id="PF08922">
    <property type="entry name" value="DUF1905"/>
    <property type="match status" value="1"/>
</dbReference>
<comment type="caution">
    <text evidence="1">The sequence shown here is derived from an EMBL/GenBank/DDBJ whole genome shotgun (WGS) entry which is preliminary data.</text>
</comment>
<protein>
    <submittedName>
        <fullName evidence="1">DUF1905 domain-containing protein</fullName>
    </submittedName>
</protein>
<keyword evidence="2" id="KW-1185">Reference proteome</keyword>
<dbReference type="SUPFAM" id="SSF141694">
    <property type="entry name" value="AF2212/PG0164-like"/>
    <property type="match status" value="1"/>
</dbReference>
<name>A0A937KCM5_9BACT</name>
<dbReference type="EMBL" id="JAEUGD010000004">
    <property type="protein sequence ID" value="MBL6445130.1"/>
    <property type="molecule type" value="Genomic_DNA"/>
</dbReference>
<dbReference type="InterPro" id="IPR015018">
    <property type="entry name" value="DUF1905"/>
</dbReference>
<dbReference type="Gene3D" id="2.40.30.100">
    <property type="entry name" value="AF2212/PG0164-like"/>
    <property type="match status" value="1"/>
</dbReference>
<dbReference type="Pfam" id="PF13376">
    <property type="entry name" value="OmdA"/>
    <property type="match status" value="1"/>
</dbReference>
<proteinExistence type="predicted"/>
<gene>
    <name evidence="1" type="ORF">JMN32_02345</name>
</gene>
<evidence type="ECO:0000313" key="2">
    <source>
        <dbReference type="Proteomes" id="UP000614216"/>
    </source>
</evidence>
<accession>A0A937KCM5</accession>
<dbReference type="Proteomes" id="UP000614216">
    <property type="component" value="Unassembled WGS sequence"/>
</dbReference>
<reference evidence="1" key="1">
    <citation type="submission" date="2021-01" db="EMBL/GenBank/DDBJ databases">
        <title>Fulvivirga kasyanovii gen. nov., sp nov., a novel member of the phylum Bacteroidetes isolated from seawater in a mussel farm.</title>
        <authorList>
            <person name="Zhao L.-H."/>
            <person name="Wang Z.-J."/>
        </authorList>
    </citation>
    <scope>NUCLEOTIDE SEQUENCE</scope>
    <source>
        <strain evidence="1">29W222</strain>
    </source>
</reference>
<dbReference type="RefSeq" id="WP_202854669.1">
    <property type="nucleotide sequence ID" value="NZ_JAEUGD010000004.1"/>
</dbReference>